<dbReference type="EMBL" id="POWG01000038">
    <property type="protein sequence ID" value="PNQ95953.1"/>
    <property type="molecule type" value="Genomic_DNA"/>
</dbReference>
<feature type="domain" description="Methyltransferase type 11" evidence="1">
    <location>
        <begin position="63"/>
        <end position="163"/>
    </location>
</feature>
<dbReference type="GO" id="GO:0032259">
    <property type="term" value="P:methylation"/>
    <property type="evidence" value="ECO:0007669"/>
    <property type="project" value="UniProtKB-KW"/>
</dbReference>
<dbReference type="PANTHER" id="PTHR45036:SF1">
    <property type="entry name" value="METHYLTRANSFERASE LIKE 7A"/>
    <property type="match status" value="1"/>
</dbReference>
<dbReference type="RefSeq" id="WP_103041196.1">
    <property type="nucleotide sequence ID" value="NZ_POWG01000038.1"/>
</dbReference>
<dbReference type="InterPro" id="IPR029063">
    <property type="entry name" value="SAM-dependent_MTases_sf"/>
</dbReference>
<dbReference type="AlphaFoldDB" id="A0A2K1FTU1"/>
<dbReference type="Gene3D" id="3.40.50.150">
    <property type="entry name" value="Vaccinia Virus protein VP39"/>
    <property type="match status" value="1"/>
</dbReference>
<dbReference type="SUPFAM" id="SSF53335">
    <property type="entry name" value="S-adenosyl-L-methionine-dependent methyltransferases"/>
    <property type="match status" value="1"/>
</dbReference>
<keyword evidence="2" id="KW-0614">Plasmid</keyword>
<accession>A0A2K1FTU1</accession>
<name>A0A2K1FTU1_9PROT</name>
<proteinExistence type="predicted"/>
<keyword evidence="2" id="KW-0808">Transferase</keyword>
<geneLocation type="plasmid" evidence="2">
    <name>p21unnamed</name>
</geneLocation>
<dbReference type="InterPro" id="IPR052356">
    <property type="entry name" value="Thiol_S-MT"/>
</dbReference>
<protein>
    <submittedName>
        <fullName evidence="2">Class I SAM-dependent methyltransferase</fullName>
    </submittedName>
</protein>
<dbReference type="PANTHER" id="PTHR45036">
    <property type="entry name" value="METHYLTRANSFERASE LIKE 7B"/>
    <property type="match status" value="1"/>
</dbReference>
<dbReference type="InterPro" id="IPR013216">
    <property type="entry name" value="Methyltransf_11"/>
</dbReference>
<evidence type="ECO:0000313" key="3">
    <source>
        <dbReference type="Proteomes" id="UP000236268"/>
    </source>
</evidence>
<gene>
    <name evidence="2" type="ORF">C1S70_25940</name>
</gene>
<dbReference type="CDD" id="cd02440">
    <property type="entry name" value="AdoMet_MTases"/>
    <property type="match status" value="1"/>
</dbReference>
<evidence type="ECO:0000313" key="2">
    <source>
        <dbReference type="EMBL" id="PNQ95953.1"/>
    </source>
</evidence>
<evidence type="ECO:0000259" key="1">
    <source>
        <dbReference type="Pfam" id="PF08241"/>
    </source>
</evidence>
<reference evidence="2 3" key="1">
    <citation type="submission" date="2018-01" db="EMBL/GenBank/DDBJ databases">
        <title>Whole genome sequence of Azospirillum brasilense REC3 isolated from strawberry roots.</title>
        <authorList>
            <person name="Fontana C.A."/>
            <person name="Salazar S.M."/>
            <person name="Bassi D."/>
            <person name="Puglisi E."/>
            <person name="Lovaisa N.C."/>
            <person name="Toffoli L.M."/>
            <person name="Pedraza R."/>
            <person name="Cocconcelli P.S."/>
        </authorList>
    </citation>
    <scope>NUCLEOTIDE SEQUENCE [LARGE SCALE GENOMIC DNA]</scope>
    <source>
        <strain evidence="2 3">REC3</strain>
        <plasmid evidence="2">p21unnamed</plasmid>
    </source>
</reference>
<sequence>MSNGIGEAVVADIERFLHETNVSDFCKTPLDRLAREFVSTERAGEQVKELSRFVPIGPDTRVLEVGSGFGTFVYHCRVNNICDCHGLEPGQPPYDATLGIARRLLGDAGLDQSVIHEGIGEAMPFEDGSFDAVYSVSCLEHTQDPEAVLAEVVRVLKPNGVAVLNFPNYGSWWEGHYNTFILPHTPKALFKLQVRLMGRTTDFADTLQFITYGKLRRWLAPLADHVEIVSTGQEIWRERIDRLEFSEWNGLGTVKRAVRLVKRLKLDRLVVAAGSMLHWETPFVLVLRRRPHAEPGGSP</sequence>
<dbReference type="Proteomes" id="UP000236268">
    <property type="component" value="Unassembled WGS sequence"/>
</dbReference>
<dbReference type="GO" id="GO:0008757">
    <property type="term" value="F:S-adenosylmethionine-dependent methyltransferase activity"/>
    <property type="evidence" value="ECO:0007669"/>
    <property type="project" value="InterPro"/>
</dbReference>
<keyword evidence="2" id="KW-0489">Methyltransferase</keyword>
<organism evidence="2 3">
    <name type="scientific">Azospirillum argentinense</name>
    <dbReference type="NCBI Taxonomy" id="2970906"/>
    <lineage>
        <taxon>Bacteria</taxon>
        <taxon>Pseudomonadati</taxon>
        <taxon>Pseudomonadota</taxon>
        <taxon>Alphaproteobacteria</taxon>
        <taxon>Rhodospirillales</taxon>
        <taxon>Azospirillaceae</taxon>
        <taxon>Azospirillum</taxon>
    </lineage>
</organism>
<dbReference type="Pfam" id="PF08241">
    <property type="entry name" value="Methyltransf_11"/>
    <property type="match status" value="1"/>
</dbReference>
<comment type="caution">
    <text evidence="2">The sequence shown here is derived from an EMBL/GenBank/DDBJ whole genome shotgun (WGS) entry which is preliminary data.</text>
</comment>